<dbReference type="GeneID" id="94835307"/>
<feature type="compositionally biased region" description="Low complexity" evidence="5">
    <location>
        <begin position="515"/>
        <end position="534"/>
    </location>
</feature>
<evidence type="ECO:0000256" key="5">
    <source>
        <dbReference type="SAM" id="MobiDB-lite"/>
    </source>
</evidence>
<proteinExistence type="predicted"/>
<reference evidence="8" key="1">
    <citation type="submission" date="2016-10" db="EMBL/GenBank/DDBJ databases">
        <authorList>
            <person name="Benchimol M."/>
            <person name="Almeida L.G."/>
            <person name="Vasconcelos A.T."/>
            <person name="Perreira-Neves A."/>
            <person name="Rosa I.A."/>
            <person name="Tasca T."/>
            <person name="Bogo M.R."/>
            <person name="de Souza W."/>
        </authorList>
    </citation>
    <scope>NUCLEOTIDE SEQUENCE [LARGE SCALE GENOMIC DNA]</scope>
    <source>
        <strain evidence="8">K</strain>
    </source>
</reference>
<evidence type="ECO:0000259" key="7">
    <source>
        <dbReference type="PROSITE" id="PS51194"/>
    </source>
</evidence>
<dbReference type="RefSeq" id="XP_068364540.1">
    <property type="nucleotide sequence ID" value="XM_068500603.1"/>
</dbReference>
<evidence type="ECO:0000256" key="4">
    <source>
        <dbReference type="ARBA" id="ARBA00022840"/>
    </source>
</evidence>
<dbReference type="GO" id="GO:0004386">
    <property type="term" value="F:helicase activity"/>
    <property type="evidence" value="ECO:0007669"/>
    <property type="project" value="UniProtKB-KW"/>
</dbReference>
<dbReference type="CDD" id="cd18795">
    <property type="entry name" value="SF2_C_Ski2"/>
    <property type="match status" value="1"/>
</dbReference>
<dbReference type="SUPFAM" id="SSF52540">
    <property type="entry name" value="P-loop containing nucleoside triphosphate hydrolases"/>
    <property type="match status" value="1"/>
</dbReference>
<dbReference type="SMART" id="SM01142">
    <property type="entry name" value="DSHCT"/>
    <property type="match status" value="1"/>
</dbReference>
<dbReference type="Gene3D" id="3.40.50.300">
    <property type="entry name" value="P-loop containing nucleotide triphosphate hydrolases"/>
    <property type="match status" value="2"/>
</dbReference>
<dbReference type="InterPro" id="IPR027417">
    <property type="entry name" value="P-loop_NTPase"/>
</dbReference>
<dbReference type="AlphaFoldDB" id="A0A1J4KNM8"/>
<keyword evidence="3 8" id="KW-0347">Helicase</keyword>
<feature type="domain" description="Helicase ATP-binding" evidence="6">
    <location>
        <begin position="64"/>
        <end position="220"/>
    </location>
</feature>
<sequence length="927" mass="103504">MLRVHDENDDAHEEISEFDEQQTDLVEHTIFNGSEKPVSAPANLDMSTSLDFDFDLDIFQLESIKAVNTDNSVLVVASTSAGKSVIAYHAISKSIENGNVAIYTAPVKSLANQKYVELSSKFDDVGLITGDVSTSPSSSCLVMTAEVLRNQLFSGAPNISKVKHIILDEAHYISDEQRGVVWEQIIISAPENVKFVLLTATLPNYYDLASWVSIVHNSPVHCIYQKRRPVPLHIHAVKETGTTVLIKDGDKPLNSGELSKICAATNEIGSIQQNSTLPRDPQPFEIANHANNIVSQGNFPLLLFCLSRRRCFKIAKHLNGIEDNEALEFFDSASDEWDPHIKKSEQFSKIRELVQRGIGVHHSGILPIIRETIELLFSTGKLVILVATETFALGVNAPARAVMFASLIKWGGSSFRPVSPSEFLQMAGRAGRRGFDEFGNVYIFVMKGYNPTMIASVVGALPNKLVSRMKVTSSLVLACNMMRIDPFEFIKKSLLFYLNNKRLPSLQKKLNRITNNNNKADNANNADNTESTNATHHHDNAIDINDEELCKYATLLKQVVNITLAPAFIRDVLKKGRILYIIHEGVTWGWASVNTFENSFVNVYVPATKDKLHQNIPSNTVKDSFIASIKFPLSSICAVSNIVMKNPETISGASRVAFLLSTFDAVRKKHGNFPILKIDKTKICESARKVLTEFNIIENSLMRKKKRDYVELCSLIEEKISLEEEIRKIENPPTNHYIESYIQLFRNMNYTTKDDLLDLKGRVAIALHVDDPLPIVELLFSGFFTSLTSSEVCIVVSCFVESPPKIKSPKMPALISLWGKIETKLAQLKKTILDLGLPKLEIPKKRVMYFMYQFLEKKSITEAISNINGLTDGIAVRILKRVKELLVQFEEASVLMSVTSLVVTFNTARALLLEGANFESSLYKGDD</sequence>
<dbReference type="GO" id="GO:0005634">
    <property type="term" value="C:nucleus"/>
    <property type="evidence" value="ECO:0007669"/>
    <property type="project" value="TreeGrafter"/>
</dbReference>
<dbReference type="GO" id="GO:0000460">
    <property type="term" value="P:maturation of 5.8S rRNA"/>
    <property type="evidence" value="ECO:0007669"/>
    <property type="project" value="TreeGrafter"/>
</dbReference>
<dbReference type="EMBL" id="MLAK01000588">
    <property type="protein sequence ID" value="OHT11404.1"/>
    <property type="molecule type" value="Genomic_DNA"/>
</dbReference>
<dbReference type="GO" id="GO:0003676">
    <property type="term" value="F:nucleic acid binding"/>
    <property type="evidence" value="ECO:0007669"/>
    <property type="project" value="InterPro"/>
</dbReference>
<dbReference type="Pfam" id="PF13234">
    <property type="entry name" value="MTR4_beta-barrel"/>
    <property type="match status" value="1"/>
</dbReference>
<dbReference type="PANTHER" id="PTHR12131:SF7">
    <property type="entry name" value="EXOSOME RNA HELICASE MTR4"/>
    <property type="match status" value="1"/>
</dbReference>
<accession>A0A1J4KNM8</accession>
<dbReference type="PANTHER" id="PTHR12131">
    <property type="entry name" value="ATP-DEPENDENT RNA AND DNA HELICASE"/>
    <property type="match status" value="1"/>
</dbReference>
<dbReference type="InterPro" id="IPR001650">
    <property type="entry name" value="Helicase_C-like"/>
</dbReference>
<feature type="domain" description="Helicase C-terminal" evidence="7">
    <location>
        <begin position="285"/>
        <end position="477"/>
    </location>
</feature>
<dbReference type="InterPro" id="IPR025696">
    <property type="entry name" value="Beta-barrel_MTR4"/>
</dbReference>
<dbReference type="InterPro" id="IPR014001">
    <property type="entry name" value="Helicase_ATP-bd"/>
</dbReference>
<keyword evidence="4" id="KW-0067">ATP-binding</keyword>
<dbReference type="PROSITE" id="PS51192">
    <property type="entry name" value="HELICASE_ATP_BIND_1"/>
    <property type="match status" value="1"/>
</dbReference>
<dbReference type="GO" id="GO:0016787">
    <property type="term" value="F:hydrolase activity"/>
    <property type="evidence" value="ECO:0007669"/>
    <property type="project" value="UniProtKB-KW"/>
</dbReference>
<name>A0A1J4KNM8_9EUKA</name>
<keyword evidence="9" id="KW-1185">Reference proteome</keyword>
<dbReference type="Gene3D" id="1.10.3380.30">
    <property type="match status" value="1"/>
</dbReference>
<dbReference type="Pfam" id="PF00270">
    <property type="entry name" value="DEAD"/>
    <property type="match status" value="1"/>
</dbReference>
<feature type="region of interest" description="Disordered" evidence="5">
    <location>
        <begin position="515"/>
        <end position="536"/>
    </location>
</feature>
<dbReference type="InterPro" id="IPR050699">
    <property type="entry name" value="RNA-DNA_Helicase"/>
</dbReference>
<dbReference type="Proteomes" id="UP000179807">
    <property type="component" value="Unassembled WGS sequence"/>
</dbReference>
<evidence type="ECO:0000313" key="8">
    <source>
        <dbReference type="EMBL" id="OHT11404.1"/>
    </source>
</evidence>
<dbReference type="VEuPathDB" id="TrichDB:TRFO_19131"/>
<dbReference type="InterPro" id="IPR011545">
    <property type="entry name" value="DEAD/DEAH_box_helicase_dom"/>
</dbReference>
<dbReference type="SMART" id="SM00490">
    <property type="entry name" value="HELICc"/>
    <property type="match status" value="1"/>
</dbReference>
<dbReference type="SMART" id="SM00487">
    <property type="entry name" value="DEXDc"/>
    <property type="match status" value="1"/>
</dbReference>
<dbReference type="PROSITE" id="PS51194">
    <property type="entry name" value="HELICASE_CTER"/>
    <property type="match status" value="1"/>
</dbReference>
<dbReference type="GO" id="GO:0005524">
    <property type="term" value="F:ATP binding"/>
    <property type="evidence" value="ECO:0007669"/>
    <property type="project" value="UniProtKB-KW"/>
</dbReference>
<evidence type="ECO:0000313" key="9">
    <source>
        <dbReference type="Proteomes" id="UP000179807"/>
    </source>
</evidence>
<evidence type="ECO:0000256" key="1">
    <source>
        <dbReference type="ARBA" id="ARBA00022741"/>
    </source>
</evidence>
<dbReference type="Pfam" id="PF08148">
    <property type="entry name" value="DSHCT"/>
    <property type="match status" value="1"/>
</dbReference>
<organism evidence="8 9">
    <name type="scientific">Tritrichomonas foetus</name>
    <dbReference type="NCBI Taxonomy" id="1144522"/>
    <lineage>
        <taxon>Eukaryota</taxon>
        <taxon>Metamonada</taxon>
        <taxon>Parabasalia</taxon>
        <taxon>Tritrichomonadida</taxon>
        <taxon>Tritrichomonadidae</taxon>
        <taxon>Tritrichomonas</taxon>
    </lineage>
</organism>
<keyword evidence="2" id="KW-0378">Hydrolase</keyword>
<keyword evidence="1" id="KW-0547">Nucleotide-binding</keyword>
<dbReference type="Pfam" id="PF00271">
    <property type="entry name" value="Helicase_C"/>
    <property type="match status" value="1"/>
</dbReference>
<gene>
    <name evidence="8" type="primary">MTR4</name>
    <name evidence="8" type="ORF">TRFO_19131</name>
</gene>
<protein>
    <submittedName>
        <fullName evidence="8">ATP-dependent RNA helicase DOB1</fullName>
    </submittedName>
</protein>
<dbReference type="InterPro" id="IPR012961">
    <property type="entry name" value="Ski2/MTR4_C"/>
</dbReference>
<dbReference type="OrthoDB" id="64767at2759"/>
<comment type="caution">
    <text evidence="8">The sequence shown here is derived from an EMBL/GenBank/DDBJ whole genome shotgun (WGS) entry which is preliminary data.</text>
</comment>
<evidence type="ECO:0000259" key="6">
    <source>
        <dbReference type="PROSITE" id="PS51192"/>
    </source>
</evidence>
<evidence type="ECO:0000256" key="2">
    <source>
        <dbReference type="ARBA" id="ARBA00022801"/>
    </source>
</evidence>
<evidence type="ECO:0000256" key="3">
    <source>
        <dbReference type="ARBA" id="ARBA00022806"/>
    </source>
</evidence>